<feature type="transmembrane region" description="Helical" evidence="1">
    <location>
        <begin position="12"/>
        <end position="33"/>
    </location>
</feature>
<protein>
    <submittedName>
        <fullName evidence="2">Uncharacterized protein</fullName>
    </submittedName>
</protein>
<evidence type="ECO:0000256" key="1">
    <source>
        <dbReference type="SAM" id="Phobius"/>
    </source>
</evidence>
<accession>A0AB36FSB5</accession>
<reference evidence="2 3" key="1">
    <citation type="submission" date="2016-09" db="EMBL/GenBank/DDBJ databases">
        <title>Draft Genome Sequence of four Alteromonas macleodii strains isolated from copper coupons and grown long-term at elevated copper levels.</title>
        <authorList>
            <person name="Cusick K."/>
            <person name="Dale J."/>
            <person name="Little B."/>
            <person name="Biffinger J."/>
        </authorList>
    </citation>
    <scope>NUCLEOTIDE SEQUENCE [LARGE SCALE GENOMIC DNA]</scope>
    <source>
        <strain evidence="2 3">KCP01</strain>
    </source>
</reference>
<gene>
    <name evidence="2" type="ORF">BFV95_4494</name>
</gene>
<comment type="caution">
    <text evidence="2">The sequence shown here is derived from an EMBL/GenBank/DDBJ whole genome shotgun (WGS) entry which is preliminary data.</text>
</comment>
<dbReference type="EMBL" id="MIPY01000053">
    <property type="protein sequence ID" value="OES25026.1"/>
    <property type="molecule type" value="Genomic_DNA"/>
</dbReference>
<evidence type="ECO:0000313" key="3">
    <source>
        <dbReference type="Proteomes" id="UP000095392"/>
    </source>
</evidence>
<keyword evidence="1" id="KW-0812">Transmembrane</keyword>
<keyword evidence="3" id="KW-1185">Reference proteome</keyword>
<keyword evidence="1" id="KW-0472">Membrane</keyword>
<evidence type="ECO:0000313" key="2">
    <source>
        <dbReference type="EMBL" id="OES25026.1"/>
    </source>
</evidence>
<dbReference type="AlphaFoldDB" id="A0AB36FSB5"/>
<sequence length="46" mass="5104">MWVAGRNAGRLQALTVLSVQVILIALLLFFPFVPLGKRDEIHSNAQ</sequence>
<proteinExistence type="predicted"/>
<keyword evidence="1" id="KW-1133">Transmembrane helix</keyword>
<dbReference type="Proteomes" id="UP000095392">
    <property type="component" value="Unassembled WGS sequence"/>
</dbReference>
<name>A0AB36FSB5_ALTMA</name>
<organism evidence="2 3">
    <name type="scientific">Alteromonas macleodii</name>
    <name type="common">Pseudoalteromonas macleodii</name>
    <dbReference type="NCBI Taxonomy" id="28108"/>
    <lineage>
        <taxon>Bacteria</taxon>
        <taxon>Pseudomonadati</taxon>
        <taxon>Pseudomonadota</taxon>
        <taxon>Gammaproteobacteria</taxon>
        <taxon>Alteromonadales</taxon>
        <taxon>Alteromonadaceae</taxon>
        <taxon>Alteromonas/Salinimonas group</taxon>
        <taxon>Alteromonas</taxon>
    </lineage>
</organism>